<dbReference type="EMBL" id="JAPEVA010000150">
    <property type="protein sequence ID" value="KAJ4395640.1"/>
    <property type="molecule type" value="Genomic_DNA"/>
</dbReference>
<keyword evidence="3" id="KW-1185">Reference proteome</keyword>
<proteinExistence type="predicted"/>
<organism evidence="2 3">
    <name type="scientific">Didymella pomorum</name>
    <dbReference type="NCBI Taxonomy" id="749634"/>
    <lineage>
        <taxon>Eukaryota</taxon>
        <taxon>Fungi</taxon>
        <taxon>Dikarya</taxon>
        <taxon>Ascomycota</taxon>
        <taxon>Pezizomycotina</taxon>
        <taxon>Dothideomycetes</taxon>
        <taxon>Pleosporomycetidae</taxon>
        <taxon>Pleosporales</taxon>
        <taxon>Pleosporineae</taxon>
        <taxon>Didymellaceae</taxon>
        <taxon>Didymella</taxon>
    </lineage>
</organism>
<sequence>MYLLPLLFAASTIALPTTLNEREVSIPIDLTFEVRVPTSSATGTPYAIVPGLWKVNIPQISKSGTLISWLGNYANGIPYNTQITALNPFAPRNITTGSTSTSQEGSNSYTNATALADGQNSRVVTTSYSSGDAASAAAAALDGTGSTSTSSSGASDSTAVATANALGDVIIYTSANTANALDSQSILFASRAEAATSCAANDGSAASAEAERIDTLAIPIGQSPDGSMQYWLTSSAYARCEAGTDAPSQGGSSSSGSQASLLGIEHDV</sequence>
<evidence type="ECO:0000313" key="2">
    <source>
        <dbReference type="EMBL" id="KAJ4395640.1"/>
    </source>
</evidence>
<evidence type="ECO:0000313" key="3">
    <source>
        <dbReference type="Proteomes" id="UP001140510"/>
    </source>
</evidence>
<dbReference type="Proteomes" id="UP001140510">
    <property type="component" value="Unassembled WGS sequence"/>
</dbReference>
<feature type="compositionally biased region" description="Low complexity" evidence="1">
    <location>
        <begin position="248"/>
        <end position="268"/>
    </location>
</feature>
<dbReference type="AlphaFoldDB" id="A0A9W8Z0L0"/>
<accession>A0A9W8Z0L0</accession>
<dbReference type="OrthoDB" id="3692388at2759"/>
<name>A0A9W8Z0L0_9PLEO</name>
<gene>
    <name evidence="2" type="ORF">N0V91_010706</name>
</gene>
<protein>
    <submittedName>
        <fullName evidence="2">Uncharacterized protein</fullName>
    </submittedName>
</protein>
<feature type="region of interest" description="Disordered" evidence="1">
    <location>
        <begin position="242"/>
        <end position="268"/>
    </location>
</feature>
<comment type="caution">
    <text evidence="2">The sequence shown here is derived from an EMBL/GenBank/DDBJ whole genome shotgun (WGS) entry which is preliminary data.</text>
</comment>
<reference evidence="2" key="1">
    <citation type="submission" date="2022-10" db="EMBL/GenBank/DDBJ databases">
        <title>Tapping the CABI collections for fungal endophytes: first genome assemblies for Collariella, Neodidymelliopsis, Ascochyta clinopodiicola, Didymella pomorum, Didymosphaeria variabile, Neocosmospora piperis and Neocucurbitaria cava.</title>
        <authorList>
            <person name="Hill R."/>
        </authorList>
    </citation>
    <scope>NUCLEOTIDE SEQUENCE</scope>
    <source>
        <strain evidence="2">IMI 355091</strain>
    </source>
</reference>
<evidence type="ECO:0000256" key="1">
    <source>
        <dbReference type="SAM" id="MobiDB-lite"/>
    </source>
</evidence>